<dbReference type="InterPro" id="IPR002509">
    <property type="entry name" value="NODB_dom"/>
</dbReference>
<protein>
    <submittedName>
        <fullName evidence="4">Polysaccharide deacetylase</fullName>
    </submittedName>
</protein>
<dbReference type="AlphaFoldDB" id="G7VSW5"/>
<accession>G7VSW5</accession>
<sequence length="465" mass="53510">MQTLLLWMFYISTFYAFIPALVSRLFGFRVFRRGKSEQEYALTFDDGPDPVYTPQLLDLLKRFDAKATFFVVGIHAEKHPELLKRMHDEGHLIGIHNYVHKSNWLMRPVTVRRQIARTEAVIRRVTGEGTTFYRPPWGIVNFFDISNSNGRRIVLWSSMFGDWKASIGAKQLAERMLKKLRGGEVMLLHDCGTTLGADAGAPQNMLIALEKLLVVAQERKLRSVRVDTLFCRESASRPATTETSSTSWFKRTLVFGWLLYERLFHVLFRLRPVRKEDTIFYYKRSIYHGPNVNMENGRWLEKGDAVVELHFDNKMLFQLGTTAKSMVHLAIQLIRIVKRQLPDLAYRIADDPKMNGIKAVYAVSMINRGPEKLGFQIRELPKGLFRIASTLYLKLLFSVIHPSGPEQLNEKRDKMVPKMIVMPIDTLFGRFWLGDSYPTDQGQSKTDPIQETVRASQAADTRSSS</sequence>
<dbReference type="SUPFAM" id="SSF88713">
    <property type="entry name" value="Glycoside hydrolase/deacetylase"/>
    <property type="match status" value="1"/>
</dbReference>
<proteinExistence type="predicted"/>
<dbReference type="InterPro" id="IPR050248">
    <property type="entry name" value="Polysacc_deacetylase_ArnD"/>
</dbReference>
<keyword evidence="2" id="KW-0812">Transmembrane</keyword>
<dbReference type="OrthoDB" id="2649545at2"/>
<keyword evidence="2" id="KW-1133">Transmembrane helix</keyword>
<dbReference type="RefSeq" id="WP_014282922.1">
    <property type="nucleotide sequence ID" value="NC_016641.1"/>
</dbReference>
<evidence type="ECO:0000256" key="1">
    <source>
        <dbReference type="SAM" id="MobiDB-lite"/>
    </source>
</evidence>
<dbReference type="Pfam" id="PF01522">
    <property type="entry name" value="Polysacc_deac_1"/>
    <property type="match status" value="1"/>
</dbReference>
<feature type="transmembrane region" description="Helical" evidence="2">
    <location>
        <begin position="6"/>
        <end position="26"/>
    </location>
</feature>
<dbReference type="GO" id="GO:0005975">
    <property type="term" value="P:carbohydrate metabolic process"/>
    <property type="evidence" value="ECO:0007669"/>
    <property type="project" value="InterPro"/>
</dbReference>
<dbReference type="CDD" id="cd10959">
    <property type="entry name" value="CE4_NodB_like_3"/>
    <property type="match status" value="1"/>
</dbReference>
<dbReference type="Pfam" id="PF22790">
    <property type="entry name" value="YkoP"/>
    <property type="match status" value="1"/>
</dbReference>
<dbReference type="PROSITE" id="PS51677">
    <property type="entry name" value="NODB"/>
    <property type="match status" value="1"/>
</dbReference>
<organism evidence="4 5">
    <name type="scientific">Paenibacillus terrae (strain HPL-003)</name>
    <dbReference type="NCBI Taxonomy" id="985665"/>
    <lineage>
        <taxon>Bacteria</taxon>
        <taxon>Bacillati</taxon>
        <taxon>Bacillota</taxon>
        <taxon>Bacilli</taxon>
        <taxon>Bacillales</taxon>
        <taxon>Paenibacillaceae</taxon>
        <taxon>Paenibacillus</taxon>
    </lineage>
</organism>
<reference evidence="5" key="1">
    <citation type="submission" date="2011-11" db="EMBL/GenBank/DDBJ databases">
        <title>Complete sequence of Paenibacillus terrae HPL-003.</title>
        <authorList>
            <person name="Shin S.H."/>
            <person name="Kim S."/>
            <person name="Kim J.Y."/>
        </authorList>
    </citation>
    <scope>NUCLEOTIDE SEQUENCE [LARGE SCALE GENOMIC DNA]</scope>
    <source>
        <strain evidence="5">HPL-003</strain>
    </source>
</reference>
<dbReference type="GO" id="GO:0016810">
    <property type="term" value="F:hydrolase activity, acting on carbon-nitrogen (but not peptide) bonds"/>
    <property type="evidence" value="ECO:0007669"/>
    <property type="project" value="InterPro"/>
</dbReference>
<dbReference type="InterPro" id="IPR054467">
    <property type="entry name" value="YkoP-like_dom"/>
</dbReference>
<reference evidence="4 5" key="3">
    <citation type="journal article" date="2012" name="J. Bacteriol.">
        <title>Genome Sequence of Paenibacillus terrae HPL-003, a Xylanase-Producing Bacterium Isolated from Soil Found in Forest Residue.</title>
        <authorList>
            <person name="Shin S.H."/>
            <person name="Kim S."/>
            <person name="Kim J.Y."/>
            <person name="Song H.Y."/>
            <person name="Cho S.J."/>
            <person name="Kim D.R."/>
            <person name="Lee K.I."/>
            <person name="Lim H.K."/>
            <person name="Park N.J."/>
            <person name="Hwang I.T."/>
            <person name="Yang K.S."/>
        </authorList>
    </citation>
    <scope>NUCLEOTIDE SEQUENCE [LARGE SCALE GENOMIC DNA]</scope>
    <source>
        <strain evidence="4 5">HPL-003</strain>
    </source>
</reference>
<dbReference type="KEGG" id="pta:HPL003_27655"/>
<dbReference type="PANTHER" id="PTHR10587">
    <property type="entry name" value="GLYCOSYL TRANSFERASE-RELATED"/>
    <property type="match status" value="1"/>
</dbReference>
<dbReference type="eggNOG" id="COG0726">
    <property type="taxonomic scope" value="Bacteria"/>
</dbReference>
<feature type="domain" description="NodB homology" evidence="3">
    <location>
        <begin position="38"/>
        <end position="224"/>
    </location>
</feature>
<reference key="2">
    <citation type="submission" date="2011-11" db="EMBL/GenBank/DDBJ databases">
        <authorList>
            <person name="Shin S.H."/>
            <person name="Kim S."/>
            <person name="Kim J.Y."/>
        </authorList>
    </citation>
    <scope>NUCLEOTIDE SEQUENCE</scope>
    <source>
        <strain>HPL-003</strain>
    </source>
</reference>
<dbReference type="Proteomes" id="UP000005876">
    <property type="component" value="Chromosome"/>
</dbReference>
<dbReference type="HOGENOM" id="CLU_046845_0_0_9"/>
<evidence type="ECO:0000259" key="3">
    <source>
        <dbReference type="PROSITE" id="PS51677"/>
    </source>
</evidence>
<gene>
    <name evidence="4" type="ordered locus">HPL003_27655</name>
</gene>
<dbReference type="InterPro" id="IPR011330">
    <property type="entry name" value="Glyco_hydro/deAcase_b/a-brl"/>
</dbReference>
<dbReference type="Gene3D" id="3.20.20.370">
    <property type="entry name" value="Glycoside hydrolase/deacetylase"/>
    <property type="match status" value="1"/>
</dbReference>
<name>G7VSW5_PAETH</name>
<evidence type="ECO:0000313" key="5">
    <source>
        <dbReference type="Proteomes" id="UP000005876"/>
    </source>
</evidence>
<dbReference type="STRING" id="985665.HPL003_27655"/>
<feature type="region of interest" description="Disordered" evidence="1">
    <location>
        <begin position="439"/>
        <end position="465"/>
    </location>
</feature>
<evidence type="ECO:0000256" key="2">
    <source>
        <dbReference type="SAM" id="Phobius"/>
    </source>
</evidence>
<dbReference type="EMBL" id="CP003107">
    <property type="protein sequence ID" value="AET62243.1"/>
    <property type="molecule type" value="Genomic_DNA"/>
</dbReference>
<evidence type="ECO:0000313" key="4">
    <source>
        <dbReference type="EMBL" id="AET62243.1"/>
    </source>
</evidence>
<keyword evidence="2" id="KW-0472">Membrane</keyword>